<dbReference type="HOGENOM" id="CLU_1265029_0_0_5"/>
<dbReference type="Proteomes" id="UP000028926">
    <property type="component" value="Chromosome"/>
</dbReference>
<dbReference type="EMBL" id="CP008941">
    <property type="protein sequence ID" value="AIK96998.1"/>
    <property type="molecule type" value="Genomic_DNA"/>
</dbReference>
<sequence>MLGILKNYVISWQKKELAFSYELNCSPTPAGLVLTLDQSQTAFSLAITIQPSLDSLRISSFTLEEESHLDDLSQPLYDAALIEMVLQGLDLTAFCAQRFNKQEVNFMLSSDDADHLTALKDLFHSISSHTTIHGKRQLLTLFIDDAFFETMESMKTQLHQKLWDHQKTDLVVRRYLQSGDRTNSPVLSFISLQKKTMSQVKGENIIAFPTAPQHRTAI</sequence>
<dbReference type="OrthoDB" id="9210832at2"/>
<keyword evidence="2" id="KW-1185">Reference proteome</keyword>
<name>A0A077AZB2_9PROT</name>
<protein>
    <submittedName>
        <fullName evidence="1">Uncharacterized protein</fullName>
    </submittedName>
</protein>
<dbReference type="AlphaFoldDB" id="A0A077AZB2"/>
<reference evidence="1 2" key="1">
    <citation type="submission" date="2014-07" db="EMBL/GenBank/DDBJ databases">
        <title>Comparative genomic insights into amoeba endosymbionts belonging to the families of Holosporaceae and Candidatus Midichloriaceae within Rickettsiales.</title>
        <authorList>
            <person name="Wang Z."/>
            <person name="Wu M."/>
        </authorList>
    </citation>
    <scope>NUCLEOTIDE SEQUENCE [LARGE SCALE GENOMIC DNA]</scope>
    <source>
        <strain evidence="1">PRA3</strain>
    </source>
</reference>
<evidence type="ECO:0000313" key="1">
    <source>
        <dbReference type="EMBL" id="AIK96998.1"/>
    </source>
</evidence>
<gene>
    <name evidence="1" type="ORF">ID47_10040</name>
</gene>
<evidence type="ECO:0000313" key="2">
    <source>
        <dbReference type="Proteomes" id="UP000028926"/>
    </source>
</evidence>
<dbReference type="RefSeq" id="WP_038465932.1">
    <property type="nucleotide sequence ID" value="NZ_CP008941.1"/>
</dbReference>
<proteinExistence type="predicted"/>
<organism evidence="1 2">
    <name type="scientific">Candidatus Odyssella acanthamoebae</name>
    <dbReference type="NCBI Taxonomy" id="91604"/>
    <lineage>
        <taxon>Bacteria</taxon>
        <taxon>Pseudomonadati</taxon>
        <taxon>Pseudomonadota</taxon>
        <taxon>Alphaproteobacteria</taxon>
        <taxon>Holosporales</taxon>
        <taxon>Candidatus Paracaedibacteraceae</taxon>
        <taxon>Candidatus Odyssella</taxon>
    </lineage>
</organism>
<dbReference type="KEGG" id="paca:ID47_10040"/>
<accession>A0A077AZB2</accession>
<dbReference type="eggNOG" id="ENOG5031AWA">
    <property type="taxonomic scope" value="Bacteria"/>
</dbReference>